<protein>
    <recommendedName>
        <fullName evidence="3">DUF805 domain-containing protein</fullName>
    </recommendedName>
</protein>
<dbReference type="PANTHER" id="PTHR34980">
    <property type="entry name" value="INNER MEMBRANE PROTEIN-RELATED-RELATED"/>
    <property type="match status" value="1"/>
</dbReference>
<keyword evidence="1" id="KW-0812">Transmembrane</keyword>
<feature type="transmembrane region" description="Helical" evidence="1">
    <location>
        <begin position="21"/>
        <end position="40"/>
    </location>
</feature>
<organism evidence="2">
    <name type="scientific">marine metagenome</name>
    <dbReference type="NCBI Taxonomy" id="408172"/>
    <lineage>
        <taxon>unclassified sequences</taxon>
        <taxon>metagenomes</taxon>
        <taxon>ecological metagenomes</taxon>
    </lineage>
</organism>
<gene>
    <name evidence="2" type="ORF">METZ01_LOCUS184027</name>
</gene>
<proteinExistence type="predicted"/>
<accession>A0A382D0R7</accession>
<feature type="transmembrane region" description="Helical" evidence="1">
    <location>
        <begin position="69"/>
        <end position="89"/>
    </location>
</feature>
<dbReference type="EMBL" id="UINC01036741">
    <property type="protein sequence ID" value="SVB31173.1"/>
    <property type="molecule type" value="Genomic_DNA"/>
</dbReference>
<keyword evidence="1" id="KW-0472">Membrane</keyword>
<keyword evidence="1" id="KW-1133">Transmembrane helix</keyword>
<evidence type="ECO:0000256" key="1">
    <source>
        <dbReference type="SAM" id="Phobius"/>
    </source>
</evidence>
<reference evidence="2" key="1">
    <citation type="submission" date="2018-05" db="EMBL/GenBank/DDBJ databases">
        <authorList>
            <person name="Lanie J.A."/>
            <person name="Ng W.-L."/>
            <person name="Kazmierczak K.M."/>
            <person name="Andrzejewski T.M."/>
            <person name="Davidsen T.M."/>
            <person name="Wayne K.J."/>
            <person name="Tettelin H."/>
            <person name="Glass J.I."/>
            <person name="Rusch D."/>
            <person name="Podicherti R."/>
            <person name="Tsui H.-C.T."/>
            <person name="Winkler M.E."/>
        </authorList>
    </citation>
    <scope>NUCLEOTIDE SEQUENCE</scope>
</reference>
<name>A0A382D0R7_9ZZZZ</name>
<dbReference type="AlphaFoldDB" id="A0A382D0R7"/>
<dbReference type="PANTHER" id="PTHR34980:SF2">
    <property type="entry name" value="INNER MEMBRANE PROTEIN YHAH-RELATED"/>
    <property type="match status" value="1"/>
</dbReference>
<dbReference type="Pfam" id="PF05656">
    <property type="entry name" value="DUF805"/>
    <property type="match status" value="1"/>
</dbReference>
<feature type="transmembrane region" description="Helical" evidence="1">
    <location>
        <begin position="101"/>
        <end position="119"/>
    </location>
</feature>
<evidence type="ECO:0008006" key="3">
    <source>
        <dbReference type="Google" id="ProtNLM"/>
    </source>
</evidence>
<sequence>MKWFIKCFKDYAKFKGRASRAELWYFLLFWSIFYVIVILIDRQIGYNFISLKDLPFNEYLPIGKFYSDVGILVFFYRPLTILPSLAVVVRRLHDMNMNGKWALLFLIPPIGILLLLYLAKSGDKNENQYGNVPES</sequence>
<evidence type="ECO:0000313" key="2">
    <source>
        <dbReference type="EMBL" id="SVB31173.1"/>
    </source>
</evidence>
<dbReference type="InterPro" id="IPR008523">
    <property type="entry name" value="DUF805"/>
</dbReference>
<dbReference type="GO" id="GO:0005886">
    <property type="term" value="C:plasma membrane"/>
    <property type="evidence" value="ECO:0007669"/>
    <property type="project" value="TreeGrafter"/>
</dbReference>